<sequence>MTAVDALQLTLAAEHAAVFVYGALGAQTSQSRTPTLYASLTASYTLHRTRRDELIAMVRAAGAVPVAAEPGYELPADLSTPALVTTRARALEGSAAKTYAYLVASTADDTRAWAIAALLDAAVRELGFGASPDRLPGL</sequence>
<dbReference type="RefSeq" id="WP_367919753.1">
    <property type="nucleotide sequence ID" value="NZ_BAABAC010000024.1"/>
</dbReference>
<feature type="domain" description="DUF4439" evidence="1">
    <location>
        <begin position="6"/>
        <end position="138"/>
    </location>
</feature>
<dbReference type="SUPFAM" id="SSF47240">
    <property type="entry name" value="Ferritin-like"/>
    <property type="match status" value="1"/>
</dbReference>
<dbReference type="Pfam" id="PF14530">
    <property type="entry name" value="DUF4439"/>
    <property type="match status" value="1"/>
</dbReference>
<name>A0ABW3W5B0_9ACTN</name>
<evidence type="ECO:0000313" key="3">
    <source>
        <dbReference type="Proteomes" id="UP001597229"/>
    </source>
</evidence>
<protein>
    <submittedName>
        <fullName evidence="2">DUF4439 domain-containing protein</fullName>
    </submittedName>
</protein>
<dbReference type="EMBL" id="JBHTLX010000021">
    <property type="protein sequence ID" value="MFD1249407.1"/>
    <property type="molecule type" value="Genomic_DNA"/>
</dbReference>
<accession>A0ABW3W5B0</accession>
<dbReference type="InterPro" id="IPR009078">
    <property type="entry name" value="Ferritin-like_SF"/>
</dbReference>
<dbReference type="InterPro" id="IPR012347">
    <property type="entry name" value="Ferritin-like"/>
</dbReference>
<dbReference type="Proteomes" id="UP001597229">
    <property type="component" value="Unassembled WGS sequence"/>
</dbReference>
<reference evidence="3" key="1">
    <citation type="journal article" date="2019" name="Int. J. Syst. Evol. Microbiol.">
        <title>The Global Catalogue of Microorganisms (GCM) 10K type strain sequencing project: providing services to taxonomists for standard genome sequencing and annotation.</title>
        <authorList>
            <consortium name="The Broad Institute Genomics Platform"/>
            <consortium name="The Broad Institute Genome Sequencing Center for Infectious Disease"/>
            <person name="Wu L."/>
            <person name="Ma J."/>
        </authorList>
    </citation>
    <scope>NUCLEOTIDE SEQUENCE [LARGE SCALE GENOMIC DNA]</scope>
    <source>
        <strain evidence="3">CCUG 52478</strain>
    </source>
</reference>
<dbReference type="Gene3D" id="1.20.1260.10">
    <property type="match status" value="1"/>
</dbReference>
<gene>
    <name evidence="2" type="ORF">ACFQ3F_16525</name>
</gene>
<keyword evidence="3" id="KW-1185">Reference proteome</keyword>
<dbReference type="InterPro" id="IPR029447">
    <property type="entry name" value="DUF4439"/>
</dbReference>
<proteinExistence type="predicted"/>
<comment type="caution">
    <text evidence="2">The sequence shown here is derived from an EMBL/GenBank/DDBJ whole genome shotgun (WGS) entry which is preliminary data.</text>
</comment>
<evidence type="ECO:0000259" key="1">
    <source>
        <dbReference type="Pfam" id="PF14530"/>
    </source>
</evidence>
<organism evidence="2 3">
    <name type="scientific">Nocardioides ginsengisoli</name>
    <dbReference type="NCBI Taxonomy" id="363868"/>
    <lineage>
        <taxon>Bacteria</taxon>
        <taxon>Bacillati</taxon>
        <taxon>Actinomycetota</taxon>
        <taxon>Actinomycetes</taxon>
        <taxon>Propionibacteriales</taxon>
        <taxon>Nocardioidaceae</taxon>
        <taxon>Nocardioides</taxon>
    </lineage>
</organism>
<evidence type="ECO:0000313" key="2">
    <source>
        <dbReference type="EMBL" id="MFD1249407.1"/>
    </source>
</evidence>